<organism evidence="1 2">
    <name type="scientific">Aristolochia fimbriata</name>
    <name type="common">White veined hardy Dutchman's pipe vine</name>
    <dbReference type="NCBI Taxonomy" id="158543"/>
    <lineage>
        <taxon>Eukaryota</taxon>
        <taxon>Viridiplantae</taxon>
        <taxon>Streptophyta</taxon>
        <taxon>Embryophyta</taxon>
        <taxon>Tracheophyta</taxon>
        <taxon>Spermatophyta</taxon>
        <taxon>Magnoliopsida</taxon>
        <taxon>Magnoliidae</taxon>
        <taxon>Piperales</taxon>
        <taxon>Aristolochiaceae</taxon>
        <taxon>Aristolochia</taxon>
    </lineage>
</organism>
<name>A0AAV7EJG6_ARIFI</name>
<protein>
    <submittedName>
        <fullName evidence="1">Uncharacterized protein</fullName>
    </submittedName>
</protein>
<dbReference type="AlphaFoldDB" id="A0AAV7EJG6"/>
<dbReference type="EMBL" id="JAINDJ010000004">
    <property type="protein sequence ID" value="KAG9448729.1"/>
    <property type="molecule type" value="Genomic_DNA"/>
</dbReference>
<keyword evidence="2" id="KW-1185">Reference proteome</keyword>
<dbReference type="Proteomes" id="UP000825729">
    <property type="component" value="Unassembled WGS sequence"/>
</dbReference>
<sequence length="53" mass="5534">MAAKFSTPLEKEQSSAWGFAGTSLTVELSAPETLREEAPVCPQPTITAAAGVR</sequence>
<evidence type="ECO:0000313" key="1">
    <source>
        <dbReference type="EMBL" id="KAG9448729.1"/>
    </source>
</evidence>
<evidence type="ECO:0000313" key="2">
    <source>
        <dbReference type="Proteomes" id="UP000825729"/>
    </source>
</evidence>
<gene>
    <name evidence="1" type="ORF">H6P81_008694</name>
</gene>
<proteinExistence type="predicted"/>
<comment type="caution">
    <text evidence="1">The sequence shown here is derived from an EMBL/GenBank/DDBJ whole genome shotgun (WGS) entry which is preliminary data.</text>
</comment>
<reference evidence="1 2" key="1">
    <citation type="submission" date="2021-07" db="EMBL/GenBank/DDBJ databases">
        <title>The Aristolochia fimbriata genome: insights into angiosperm evolution, floral development and chemical biosynthesis.</title>
        <authorList>
            <person name="Jiao Y."/>
        </authorList>
    </citation>
    <scope>NUCLEOTIDE SEQUENCE [LARGE SCALE GENOMIC DNA]</scope>
    <source>
        <strain evidence="1">IBCAS-2021</strain>
        <tissue evidence="1">Leaf</tissue>
    </source>
</reference>
<accession>A0AAV7EJG6</accession>